<keyword evidence="11" id="KW-1185">Reference proteome</keyword>
<comment type="caution">
    <text evidence="10">The sequence shown here is derived from an EMBL/GenBank/DDBJ whole genome shotgun (WGS) entry which is preliminary data.</text>
</comment>
<dbReference type="EMBL" id="VXAV01008378">
    <property type="protein sequence ID" value="NXL91786.1"/>
    <property type="molecule type" value="Genomic_DNA"/>
</dbReference>
<feature type="non-terminal residue" evidence="10">
    <location>
        <position position="131"/>
    </location>
</feature>
<evidence type="ECO:0000256" key="1">
    <source>
        <dbReference type="ARBA" id="ARBA00003689"/>
    </source>
</evidence>
<organism evidence="10 11">
    <name type="scientific">Alectura lathami</name>
    <name type="common">Australian brush turkey</name>
    <dbReference type="NCBI Taxonomy" id="81907"/>
    <lineage>
        <taxon>Eukaryota</taxon>
        <taxon>Metazoa</taxon>
        <taxon>Chordata</taxon>
        <taxon>Craniata</taxon>
        <taxon>Vertebrata</taxon>
        <taxon>Euteleostomi</taxon>
        <taxon>Archelosauria</taxon>
        <taxon>Archosauria</taxon>
        <taxon>Dinosauria</taxon>
        <taxon>Saurischia</taxon>
        <taxon>Theropoda</taxon>
        <taxon>Coelurosauria</taxon>
        <taxon>Aves</taxon>
        <taxon>Neognathae</taxon>
        <taxon>Galloanserae</taxon>
        <taxon>Galliformes</taxon>
        <taxon>Megapodiidae</taxon>
        <taxon>Alectura</taxon>
    </lineage>
</organism>
<feature type="domain" description="Beta/gamma crystallin 'Greek key'" evidence="9">
    <location>
        <begin position="86"/>
        <end position="130"/>
    </location>
</feature>
<evidence type="ECO:0000256" key="8">
    <source>
        <dbReference type="SAM" id="MobiDB-lite"/>
    </source>
</evidence>
<reference evidence="10 11" key="1">
    <citation type="submission" date="2019-09" db="EMBL/GenBank/DDBJ databases">
        <title>Bird 10,000 Genomes (B10K) Project - Family phase.</title>
        <authorList>
            <person name="Zhang G."/>
        </authorList>
    </citation>
    <scope>NUCLEOTIDE SEQUENCE [LARGE SCALE GENOMIC DNA]</scope>
    <source>
        <strain evidence="10">B10K-DU-001-39</strain>
        <tissue evidence="10">Muscle</tissue>
    </source>
</reference>
<dbReference type="InterPro" id="IPR050252">
    <property type="entry name" value="Beta/Gamma-Crystallin"/>
</dbReference>
<comment type="similarity">
    <text evidence="2">Belongs to the beta/gamma-crystallin family.</text>
</comment>
<keyword evidence="5" id="KW-0677">Repeat</keyword>
<dbReference type="GO" id="GO:0002088">
    <property type="term" value="P:lens development in camera-type eye"/>
    <property type="evidence" value="ECO:0007669"/>
    <property type="project" value="TreeGrafter"/>
</dbReference>
<sequence length="131" mass="14691">MSETTKTAAPGQAAEDKEKAAPAPAPSSDPTPVTNSKGEEPSTEAFRITVFDQENFQGRQMEFTSECLNLADCGFDRVRSVIVSSGPWVAYEQANMRGEMFILEKGEYPRWDTWSSSYRSDCFMSMRPIRM</sequence>
<evidence type="ECO:0000256" key="5">
    <source>
        <dbReference type="ARBA" id="ARBA00022737"/>
    </source>
</evidence>
<feature type="domain" description="Beta/gamma crystallin 'Greek key'" evidence="9">
    <location>
        <begin position="46"/>
        <end position="85"/>
    </location>
</feature>
<dbReference type="PRINTS" id="PR01367">
    <property type="entry name" value="BGCRYSTALLIN"/>
</dbReference>
<dbReference type="SUPFAM" id="SSF49695">
    <property type="entry name" value="gamma-Crystallin-like"/>
    <property type="match status" value="1"/>
</dbReference>
<dbReference type="PANTHER" id="PTHR11818">
    <property type="entry name" value="BETA/GAMMA CRYSTALLIN"/>
    <property type="match status" value="1"/>
</dbReference>
<accession>A0A7L0WJW7</accession>
<evidence type="ECO:0000256" key="2">
    <source>
        <dbReference type="ARBA" id="ARBA00009646"/>
    </source>
</evidence>
<comment type="subunit">
    <text evidence="6">Homo/heterodimer, or complexes of higher-order. The structure of beta-crystallin oligomers seems to be stabilized through interactions between the N-terminal arms.</text>
</comment>
<dbReference type="Pfam" id="PF00030">
    <property type="entry name" value="Crystall"/>
    <property type="match status" value="1"/>
</dbReference>
<dbReference type="PROSITE" id="PS50915">
    <property type="entry name" value="CRYSTALLIN_BETA_GAMMA"/>
    <property type="match status" value="2"/>
</dbReference>
<dbReference type="Proteomes" id="UP000562322">
    <property type="component" value="Unassembled WGS sequence"/>
</dbReference>
<evidence type="ECO:0000256" key="6">
    <source>
        <dbReference type="ARBA" id="ARBA00025922"/>
    </source>
</evidence>
<evidence type="ECO:0000313" key="10">
    <source>
        <dbReference type="EMBL" id="NXL91786.1"/>
    </source>
</evidence>
<evidence type="ECO:0000256" key="3">
    <source>
        <dbReference type="ARBA" id="ARBA00019516"/>
    </source>
</evidence>
<gene>
    <name evidence="10" type="primary">Crybb1</name>
    <name evidence="10" type="ORF">ALELAT_R08678</name>
</gene>
<evidence type="ECO:0000313" key="11">
    <source>
        <dbReference type="Proteomes" id="UP000562322"/>
    </source>
</evidence>
<name>A0A7L0WJW7_ALELA</name>
<dbReference type="GO" id="GO:0005212">
    <property type="term" value="F:structural constituent of eye lens"/>
    <property type="evidence" value="ECO:0007669"/>
    <property type="project" value="UniProtKB-KW"/>
</dbReference>
<dbReference type="InterPro" id="IPR001064">
    <property type="entry name" value="Beta/gamma_crystallin"/>
</dbReference>
<dbReference type="AlphaFoldDB" id="A0A7L0WJW7"/>
<dbReference type="OrthoDB" id="5411518at2759"/>
<feature type="non-terminal residue" evidence="10">
    <location>
        <position position="1"/>
    </location>
</feature>
<evidence type="ECO:0000256" key="4">
    <source>
        <dbReference type="ARBA" id="ARBA00022613"/>
    </source>
</evidence>
<keyword evidence="4" id="KW-0273">Eye lens protein</keyword>
<dbReference type="GO" id="GO:0007601">
    <property type="term" value="P:visual perception"/>
    <property type="evidence" value="ECO:0007669"/>
    <property type="project" value="TreeGrafter"/>
</dbReference>
<feature type="region of interest" description="Disordered" evidence="8">
    <location>
        <begin position="1"/>
        <end position="44"/>
    </location>
</feature>
<dbReference type="FunFam" id="2.60.20.10:FF:000002">
    <property type="entry name" value="Crystallin, beta B2"/>
    <property type="match status" value="1"/>
</dbReference>
<comment type="function">
    <text evidence="1">Crystallins are the dominant structural components of the vertebrate eye lens.</text>
</comment>
<dbReference type="InterPro" id="IPR011024">
    <property type="entry name" value="G_crystallin-like"/>
</dbReference>
<dbReference type="Gene3D" id="2.60.20.10">
    <property type="entry name" value="Crystallins"/>
    <property type="match status" value="1"/>
</dbReference>
<protein>
    <recommendedName>
        <fullName evidence="3">Beta-crystallin B1</fullName>
    </recommendedName>
    <alternativeName>
        <fullName evidence="7">Beta-B1 crystallin</fullName>
    </alternativeName>
</protein>
<evidence type="ECO:0000259" key="9">
    <source>
        <dbReference type="PROSITE" id="PS50915"/>
    </source>
</evidence>
<dbReference type="SMART" id="SM00247">
    <property type="entry name" value="XTALbg"/>
    <property type="match status" value="1"/>
</dbReference>
<dbReference type="PANTHER" id="PTHR11818:SF12">
    <property type="entry name" value="BETA-CRYSTALLIN B1"/>
    <property type="match status" value="1"/>
</dbReference>
<proteinExistence type="inferred from homology"/>
<evidence type="ECO:0000256" key="7">
    <source>
        <dbReference type="ARBA" id="ARBA00032143"/>
    </source>
</evidence>